<evidence type="ECO:0000313" key="13">
    <source>
        <dbReference type="Proteomes" id="UP000000845"/>
    </source>
</evidence>
<sequence length="187" mass="21913">MKIGIYGGSFNPVHNGHLKVAEWILDRVKLDKIIWVPLYKPYHKEISDLEDSEHRYNMLKLALGNKKKYEISRVEIDAKIISYTLDTLLALKKQYPGNEFYEIIGGDSAETFHTWKDYKEILENAKVLVYSRRGHKVKITENMELIEAPYLDISSTLIREKVENNESIFGLVPKAVEEYIYNNKLYR</sequence>
<dbReference type="eggNOG" id="COG1057">
    <property type="taxonomic scope" value="Bacteria"/>
</dbReference>
<evidence type="ECO:0000256" key="7">
    <source>
        <dbReference type="ARBA" id="ARBA00022840"/>
    </source>
</evidence>
<dbReference type="UniPathway" id="UPA00253">
    <property type="reaction ID" value="UER00332"/>
</dbReference>
<keyword evidence="7 10" id="KW-0067">ATP-binding</keyword>
<evidence type="ECO:0000256" key="1">
    <source>
        <dbReference type="ARBA" id="ARBA00002324"/>
    </source>
</evidence>
<keyword evidence="5 10" id="KW-0548">Nucleotidyltransferase</keyword>
<dbReference type="CDD" id="cd02165">
    <property type="entry name" value="NMNAT"/>
    <property type="match status" value="1"/>
</dbReference>
<comment type="similarity">
    <text evidence="10">Belongs to the NadD family.</text>
</comment>
<dbReference type="HAMAP" id="MF_00244">
    <property type="entry name" value="NaMN_adenylyltr"/>
    <property type="match status" value="1"/>
</dbReference>
<dbReference type="GO" id="GO:0005524">
    <property type="term" value="F:ATP binding"/>
    <property type="evidence" value="ECO:0007669"/>
    <property type="project" value="UniProtKB-KW"/>
</dbReference>
<dbReference type="EMBL" id="CP001739">
    <property type="protein sequence ID" value="ACZ08885.1"/>
    <property type="molecule type" value="Genomic_DNA"/>
</dbReference>
<dbReference type="STRING" id="526218.Sterm_2030"/>
<dbReference type="InterPro" id="IPR014729">
    <property type="entry name" value="Rossmann-like_a/b/a_fold"/>
</dbReference>
<dbReference type="Proteomes" id="UP000000845">
    <property type="component" value="Chromosome"/>
</dbReference>
<keyword evidence="8 10" id="KW-0520">NAD</keyword>
<dbReference type="NCBIfam" id="TIGR00482">
    <property type="entry name" value="nicotinate (nicotinamide) nucleotide adenylyltransferase"/>
    <property type="match status" value="1"/>
</dbReference>
<dbReference type="Pfam" id="PF01467">
    <property type="entry name" value="CTP_transf_like"/>
    <property type="match status" value="1"/>
</dbReference>
<dbReference type="Gene3D" id="3.40.50.620">
    <property type="entry name" value="HUPs"/>
    <property type="match status" value="1"/>
</dbReference>
<proteinExistence type="inferred from homology"/>
<dbReference type="PANTHER" id="PTHR39321:SF3">
    <property type="entry name" value="PHOSPHOPANTETHEINE ADENYLYLTRANSFERASE"/>
    <property type="match status" value="1"/>
</dbReference>
<comment type="function">
    <text evidence="1 10">Catalyzes the reversible adenylation of nicotinate mononucleotide (NaMN) to nicotinic acid adenine dinucleotide (NaAD).</text>
</comment>
<dbReference type="PANTHER" id="PTHR39321">
    <property type="entry name" value="NICOTINATE-NUCLEOTIDE ADENYLYLTRANSFERASE-RELATED"/>
    <property type="match status" value="1"/>
</dbReference>
<gene>
    <name evidence="10" type="primary">nadD</name>
    <name evidence="12" type="ordered locus">Sterm_2030</name>
</gene>
<comment type="catalytic activity">
    <reaction evidence="9 10">
        <text>nicotinate beta-D-ribonucleotide + ATP + H(+) = deamido-NAD(+) + diphosphate</text>
        <dbReference type="Rhea" id="RHEA:22860"/>
        <dbReference type="ChEBI" id="CHEBI:15378"/>
        <dbReference type="ChEBI" id="CHEBI:30616"/>
        <dbReference type="ChEBI" id="CHEBI:33019"/>
        <dbReference type="ChEBI" id="CHEBI:57502"/>
        <dbReference type="ChEBI" id="CHEBI:58437"/>
        <dbReference type="EC" id="2.7.7.18"/>
    </reaction>
</comment>
<evidence type="ECO:0000256" key="9">
    <source>
        <dbReference type="ARBA" id="ARBA00048721"/>
    </source>
</evidence>
<dbReference type="GO" id="GO:0009435">
    <property type="term" value="P:NAD+ biosynthetic process"/>
    <property type="evidence" value="ECO:0007669"/>
    <property type="project" value="UniProtKB-UniRule"/>
</dbReference>
<dbReference type="HOGENOM" id="CLU_069765_3_3_0"/>
<reference evidence="13" key="1">
    <citation type="submission" date="2009-09" db="EMBL/GenBank/DDBJ databases">
        <title>The complete chromosome of Sebaldella termitidis ATCC 33386.</title>
        <authorList>
            <consortium name="US DOE Joint Genome Institute (JGI-PGF)"/>
            <person name="Lucas S."/>
            <person name="Copeland A."/>
            <person name="Lapidus A."/>
            <person name="Glavina del Rio T."/>
            <person name="Dalin E."/>
            <person name="Tice H."/>
            <person name="Bruce D."/>
            <person name="Goodwin L."/>
            <person name="Pitluck S."/>
            <person name="Kyrpides N."/>
            <person name="Mavromatis K."/>
            <person name="Ivanova N."/>
            <person name="Mikhailova N."/>
            <person name="Sims D."/>
            <person name="Meincke L."/>
            <person name="Brettin T."/>
            <person name="Detter J.C."/>
            <person name="Han C."/>
            <person name="Larimer F."/>
            <person name="Land M."/>
            <person name="Hauser L."/>
            <person name="Markowitz V."/>
            <person name="Cheng J.F."/>
            <person name="Hugenholtz P."/>
            <person name="Woyke T."/>
            <person name="Wu D."/>
            <person name="Eisen J.A."/>
        </authorList>
    </citation>
    <scope>NUCLEOTIDE SEQUENCE [LARGE SCALE GENOMIC DNA]</scope>
    <source>
        <strain evidence="13">ATCC 33386 / NCTC 11300</strain>
    </source>
</reference>
<accession>D1AJJ7</accession>
<protein>
    <recommendedName>
        <fullName evidence="10">Probable nicotinate-nucleotide adenylyltransferase</fullName>
        <ecNumber evidence="10">2.7.7.18</ecNumber>
    </recommendedName>
    <alternativeName>
        <fullName evidence="10">Deamido-NAD(+) diphosphorylase</fullName>
    </alternativeName>
    <alternativeName>
        <fullName evidence="10">Deamido-NAD(+) pyrophosphorylase</fullName>
    </alternativeName>
    <alternativeName>
        <fullName evidence="10">Nicotinate mononucleotide adenylyltransferase</fullName>
        <shortName evidence="10">NaMN adenylyltransferase</shortName>
    </alternativeName>
</protein>
<dbReference type="GO" id="GO:0004515">
    <property type="term" value="F:nicotinate-nucleotide adenylyltransferase activity"/>
    <property type="evidence" value="ECO:0007669"/>
    <property type="project" value="UniProtKB-UniRule"/>
</dbReference>
<evidence type="ECO:0000256" key="2">
    <source>
        <dbReference type="ARBA" id="ARBA00005019"/>
    </source>
</evidence>
<dbReference type="KEGG" id="str:Sterm_2030"/>
<keyword evidence="6 10" id="KW-0547">Nucleotide-binding</keyword>
<dbReference type="InterPro" id="IPR004821">
    <property type="entry name" value="Cyt_trans-like"/>
</dbReference>
<comment type="pathway">
    <text evidence="2 10">Cofactor biosynthesis; NAD(+) biosynthesis; deamido-NAD(+) from nicotinate D-ribonucleotide: step 1/1.</text>
</comment>
<dbReference type="SUPFAM" id="SSF52374">
    <property type="entry name" value="Nucleotidylyl transferase"/>
    <property type="match status" value="1"/>
</dbReference>
<name>D1AJJ7_SEBTE</name>
<keyword evidence="13" id="KW-1185">Reference proteome</keyword>
<evidence type="ECO:0000256" key="8">
    <source>
        <dbReference type="ARBA" id="ARBA00023027"/>
    </source>
</evidence>
<dbReference type="InterPro" id="IPR005248">
    <property type="entry name" value="NadD/NMNAT"/>
</dbReference>
<dbReference type="RefSeq" id="WP_012861479.1">
    <property type="nucleotide sequence ID" value="NC_013517.1"/>
</dbReference>
<evidence type="ECO:0000256" key="4">
    <source>
        <dbReference type="ARBA" id="ARBA00022679"/>
    </source>
</evidence>
<dbReference type="AlphaFoldDB" id="D1AJJ7"/>
<evidence type="ECO:0000256" key="5">
    <source>
        <dbReference type="ARBA" id="ARBA00022695"/>
    </source>
</evidence>
<evidence type="ECO:0000259" key="11">
    <source>
        <dbReference type="Pfam" id="PF01467"/>
    </source>
</evidence>
<dbReference type="NCBIfam" id="TIGR00125">
    <property type="entry name" value="cyt_tran_rel"/>
    <property type="match status" value="1"/>
</dbReference>
<evidence type="ECO:0000256" key="3">
    <source>
        <dbReference type="ARBA" id="ARBA00022642"/>
    </source>
</evidence>
<organism evidence="12 13">
    <name type="scientific">Sebaldella termitidis (strain ATCC 33386 / NCTC 11300)</name>
    <dbReference type="NCBI Taxonomy" id="526218"/>
    <lineage>
        <taxon>Bacteria</taxon>
        <taxon>Fusobacteriati</taxon>
        <taxon>Fusobacteriota</taxon>
        <taxon>Fusobacteriia</taxon>
        <taxon>Fusobacteriales</taxon>
        <taxon>Leptotrichiaceae</taxon>
        <taxon>Sebaldella</taxon>
    </lineage>
</organism>
<keyword evidence="3 10" id="KW-0662">Pyridine nucleotide biosynthesis</keyword>
<dbReference type="NCBIfam" id="NF000840">
    <property type="entry name" value="PRK00071.1-3"/>
    <property type="match status" value="1"/>
</dbReference>
<evidence type="ECO:0000256" key="6">
    <source>
        <dbReference type="ARBA" id="ARBA00022741"/>
    </source>
</evidence>
<evidence type="ECO:0000313" key="12">
    <source>
        <dbReference type="EMBL" id="ACZ08885.1"/>
    </source>
</evidence>
<dbReference type="EC" id="2.7.7.18" evidence="10"/>
<keyword evidence="4 10" id="KW-0808">Transferase</keyword>
<feature type="domain" description="Cytidyltransferase-like" evidence="11">
    <location>
        <begin position="5"/>
        <end position="161"/>
    </location>
</feature>
<reference evidence="12 13" key="2">
    <citation type="journal article" date="2010" name="Stand. Genomic Sci.">
        <title>Complete genome sequence of Sebaldella termitidis type strain (NCTC 11300).</title>
        <authorList>
            <person name="Harmon-Smith M."/>
            <person name="Celia L."/>
            <person name="Chertkov O."/>
            <person name="Lapidus A."/>
            <person name="Copeland A."/>
            <person name="Glavina Del Rio T."/>
            <person name="Nolan M."/>
            <person name="Lucas S."/>
            <person name="Tice H."/>
            <person name="Cheng J.F."/>
            <person name="Han C."/>
            <person name="Detter J.C."/>
            <person name="Bruce D."/>
            <person name="Goodwin L."/>
            <person name="Pitluck S."/>
            <person name="Pati A."/>
            <person name="Liolios K."/>
            <person name="Ivanova N."/>
            <person name="Mavromatis K."/>
            <person name="Mikhailova N."/>
            <person name="Chen A."/>
            <person name="Palaniappan K."/>
            <person name="Land M."/>
            <person name="Hauser L."/>
            <person name="Chang Y.J."/>
            <person name="Jeffries C.D."/>
            <person name="Brettin T."/>
            <person name="Goker M."/>
            <person name="Beck B."/>
            <person name="Bristow J."/>
            <person name="Eisen J.A."/>
            <person name="Markowitz V."/>
            <person name="Hugenholtz P."/>
            <person name="Kyrpides N.C."/>
            <person name="Klenk H.P."/>
            <person name="Chen F."/>
        </authorList>
    </citation>
    <scope>NUCLEOTIDE SEQUENCE [LARGE SCALE GENOMIC DNA]</scope>
    <source>
        <strain evidence="13">ATCC 33386 / NCTC 11300</strain>
    </source>
</reference>
<evidence type="ECO:0000256" key="10">
    <source>
        <dbReference type="HAMAP-Rule" id="MF_00244"/>
    </source>
</evidence>